<evidence type="ECO:0000256" key="1">
    <source>
        <dbReference type="ARBA" id="ARBA00022741"/>
    </source>
</evidence>
<comment type="caution">
    <text evidence="6">The sequence shown here is derived from an EMBL/GenBank/DDBJ whole genome shotgun (WGS) entry which is preliminary data.</text>
</comment>
<feature type="region of interest" description="Disordered" evidence="4">
    <location>
        <begin position="129"/>
        <end position="148"/>
    </location>
</feature>
<dbReference type="InterPro" id="IPR000719">
    <property type="entry name" value="Prot_kinase_dom"/>
</dbReference>
<feature type="binding site" evidence="3">
    <location>
        <position position="353"/>
    </location>
    <ligand>
        <name>ATP</name>
        <dbReference type="ChEBI" id="CHEBI:30616"/>
    </ligand>
</feature>
<name>A0ABR1XJ64_9PEZI</name>
<gene>
    <name evidence="6" type="ORF">IWX90DRAFT_391162</name>
</gene>
<feature type="region of interest" description="Disordered" evidence="4">
    <location>
        <begin position="492"/>
        <end position="513"/>
    </location>
</feature>
<feature type="domain" description="Protein kinase" evidence="5">
    <location>
        <begin position="318"/>
        <end position="614"/>
    </location>
</feature>
<feature type="region of interest" description="Disordered" evidence="4">
    <location>
        <begin position="243"/>
        <end position="284"/>
    </location>
</feature>
<evidence type="ECO:0000256" key="4">
    <source>
        <dbReference type="SAM" id="MobiDB-lite"/>
    </source>
</evidence>
<dbReference type="SMART" id="SM00220">
    <property type="entry name" value="S_TKc"/>
    <property type="match status" value="1"/>
</dbReference>
<dbReference type="Proteomes" id="UP001456524">
    <property type="component" value="Unassembled WGS sequence"/>
</dbReference>
<reference evidence="6 7" key="1">
    <citation type="journal article" date="2022" name="G3 (Bethesda)">
        <title>Enemy or ally: a genomic approach to elucidate the lifestyle of Phyllosticta citrichinaensis.</title>
        <authorList>
            <person name="Buijs V.A."/>
            <person name="Groenewald J.Z."/>
            <person name="Haridas S."/>
            <person name="LaButti K.M."/>
            <person name="Lipzen A."/>
            <person name="Martin F.M."/>
            <person name="Barry K."/>
            <person name="Grigoriev I.V."/>
            <person name="Crous P.W."/>
            <person name="Seidl M.F."/>
        </authorList>
    </citation>
    <scope>NUCLEOTIDE SEQUENCE [LARGE SCALE GENOMIC DNA]</scope>
    <source>
        <strain evidence="6 7">CBS 129764</strain>
    </source>
</reference>
<dbReference type="PROSITE" id="PS00107">
    <property type="entry name" value="PROTEIN_KINASE_ATP"/>
    <property type="match status" value="1"/>
</dbReference>
<evidence type="ECO:0000313" key="7">
    <source>
        <dbReference type="Proteomes" id="UP001456524"/>
    </source>
</evidence>
<keyword evidence="2 3" id="KW-0067">ATP-binding</keyword>
<dbReference type="Gene3D" id="1.10.510.10">
    <property type="entry name" value="Transferase(Phosphotransferase) domain 1"/>
    <property type="match status" value="1"/>
</dbReference>
<sequence>MAPAERSPSFQKLRLNTRASKPIPSTFASIRRHDGGDSPGSPFPDLGDDLWHHDRASSTLTSADLIRSALDRAAPDAHVAGIRAHSQSPANGHRRPCLQKNSSLEQSFRNRQTSISFAPEVMLETGSSLPMDAPLPRADSQQDATRPHYDGANIARYDLQTGELVEERRRRLEMTPYRTGESRHPLLQETVDDLAQVAQLEESDRIASLTSGTTLSTNDGMFTPLDSSIEYLQSPLAASSPIEFLSGRSRQNSSVKSKSIHSDRASQPSSLRRSARRMSTRSGISMSPASAFLSQWGRDESAIEPDEEGQEIPDHSGYFIGKQIGFGGFSVVKEVSTMEDGVKIVRAVKIVRKQVTGKNEAENEKLQTQFEHEVEIWRYLKHPYILPLLAVYDTPFATFCVTELNLGGTLFDLIRVNRRLKKQGIPSRLAKRYLYQLASALRYLHEDVHVVHRDVKLENCLLDMSDPAAETEGGNVLLCDFGMADFITNENRSLPSPMEEPSPSMGPSETSTCPAGSMEYAAPELLHSRSPLYSTSVDIWAYGVVAYTLLTGHRPFSHSFQPALVMLITKGEWDEEALRDVGADEDAIELIRGCLEMDPDLRWSIADVLESRWFEGCREMYEDVQRHWIESA</sequence>
<evidence type="ECO:0000256" key="3">
    <source>
        <dbReference type="PROSITE-ProRule" id="PRU10141"/>
    </source>
</evidence>
<dbReference type="PANTHER" id="PTHR24346:SF76">
    <property type="entry name" value="NON-SPECIFIC SERINE_THREONINE PROTEIN KINASE"/>
    <property type="match status" value="1"/>
</dbReference>
<proteinExistence type="predicted"/>
<dbReference type="Pfam" id="PF00069">
    <property type="entry name" value="Pkinase"/>
    <property type="match status" value="1"/>
</dbReference>
<dbReference type="EMBL" id="JBBWUH010000009">
    <property type="protein sequence ID" value="KAK8157204.1"/>
    <property type="molecule type" value="Genomic_DNA"/>
</dbReference>
<dbReference type="PROSITE" id="PS00108">
    <property type="entry name" value="PROTEIN_KINASE_ST"/>
    <property type="match status" value="1"/>
</dbReference>
<feature type="compositionally biased region" description="Polar residues" evidence="4">
    <location>
        <begin position="248"/>
        <end position="257"/>
    </location>
</feature>
<organism evidence="6 7">
    <name type="scientific">Phyllosticta citrichinensis</name>
    <dbReference type="NCBI Taxonomy" id="1130410"/>
    <lineage>
        <taxon>Eukaryota</taxon>
        <taxon>Fungi</taxon>
        <taxon>Dikarya</taxon>
        <taxon>Ascomycota</taxon>
        <taxon>Pezizomycotina</taxon>
        <taxon>Dothideomycetes</taxon>
        <taxon>Dothideomycetes incertae sedis</taxon>
        <taxon>Botryosphaeriales</taxon>
        <taxon>Phyllostictaceae</taxon>
        <taxon>Phyllosticta</taxon>
    </lineage>
</organism>
<feature type="region of interest" description="Disordered" evidence="4">
    <location>
        <begin position="1"/>
        <end position="49"/>
    </location>
</feature>
<dbReference type="SUPFAM" id="SSF56112">
    <property type="entry name" value="Protein kinase-like (PK-like)"/>
    <property type="match status" value="1"/>
</dbReference>
<evidence type="ECO:0000256" key="2">
    <source>
        <dbReference type="ARBA" id="ARBA00022840"/>
    </source>
</evidence>
<feature type="compositionally biased region" description="Low complexity" evidence="4">
    <location>
        <begin position="495"/>
        <end position="512"/>
    </location>
</feature>
<accession>A0ABR1XJ64</accession>
<evidence type="ECO:0000259" key="5">
    <source>
        <dbReference type="PROSITE" id="PS50011"/>
    </source>
</evidence>
<dbReference type="InterPro" id="IPR008271">
    <property type="entry name" value="Ser/Thr_kinase_AS"/>
</dbReference>
<dbReference type="InterPro" id="IPR011009">
    <property type="entry name" value="Kinase-like_dom_sf"/>
</dbReference>
<dbReference type="InterPro" id="IPR017441">
    <property type="entry name" value="Protein_kinase_ATP_BS"/>
</dbReference>
<evidence type="ECO:0000313" key="6">
    <source>
        <dbReference type="EMBL" id="KAK8157204.1"/>
    </source>
</evidence>
<protein>
    <submittedName>
        <fullName evidence="6">Serine/threonine-protein kinase-like protein DCLK1</fullName>
    </submittedName>
</protein>
<dbReference type="PROSITE" id="PS50011">
    <property type="entry name" value="PROTEIN_KINASE_DOM"/>
    <property type="match status" value="1"/>
</dbReference>
<keyword evidence="1 3" id="KW-0547">Nucleotide-binding</keyword>
<keyword evidence="7" id="KW-1185">Reference proteome</keyword>
<dbReference type="PANTHER" id="PTHR24346">
    <property type="entry name" value="MAP/MICROTUBULE AFFINITY-REGULATING KINASE"/>
    <property type="match status" value="1"/>
</dbReference>